<dbReference type="PROSITE" id="PS00134">
    <property type="entry name" value="TRYPSIN_HIS"/>
    <property type="match status" value="1"/>
</dbReference>
<dbReference type="EMBL" id="JAVFWL010000006">
    <property type="protein sequence ID" value="KAK6759592.1"/>
    <property type="molecule type" value="Genomic_DNA"/>
</dbReference>
<evidence type="ECO:0000313" key="3">
    <source>
        <dbReference type="Proteomes" id="UP001303046"/>
    </source>
</evidence>
<dbReference type="PRINTS" id="PR00722">
    <property type="entry name" value="CHYMOTRYPSIN"/>
</dbReference>
<reference evidence="2 3" key="1">
    <citation type="submission" date="2023-08" db="EMBL/GenBank/DDBJ databases">
        <title>A Necator americanus chromosomal reference genome.</title>
        <authorList>
            <person name="Ilik V."/>
            <person name="Petrzelkova K.J."/>
            <person name="Pardy F."/>
            <person name="Fuh T."/>
            <person name="Niatou-Singa F.S."/>
            <person name="Gouil Q."/>
            <person name="Baker L."/>
            <person name="Ritchie M.E."/>
            <person name="Jex A.R."/>
            <person name="Gazzola D."/>
            <person name="Li H."/>
            <person name="Toshio Fujiwara R."/>
            <person name="Zhan B."/>
            <person name="Aroian R.V."/>
            <person name="Pafco B."/>
            <person name="Schwarz E.M."/>
        </authorList>
    </citation>
    <scope>NUCLEOTIDE SEQUENCE [LARGE SCALE GENOMIC DNA]</scope>
    <source>
        <strain evidence="2 3">Aroian</strain>
        <tissue evidence="2">Whole animal</tissue>
    </source>
</reference>
<dbReference type="Gene3D" id="2.40.10.10">
    <property type="entry name" value="Trypsin-like serine proteases"/>
    <property type="match status" value="2"/>
</dbReference>
<dbReference type="InterPro" id="IPR051333">
    <property type="entry name" value="CLIP_Serine_Protease"/>
</dbReference>
<accession>A0ABR1EA64</accession>
<evidence type="ECO:0000313" key="2">
    <source>
        <dbReference type="EMBL" id="KAK6759592.1"/>
    </source>
</evidence>
<name>A0ABR1EA64_NECAM</name>
<dbReference type="PROSITE" id="PS50240">
    <property type="entry name" value="TRYPSIN_DOM"/>
    <property type="match status" value="1"/>
</dbReference>
<dbReference type="SMART" id="SM00020">
    <property type="entry name" value="Tryp_SPc"/>
    <property type="match status" value="1"/>
</dbReference>
<dbReference type="InterPro" id="IPR001314">
    <property type="entry name" value="Peptidase_S1A"/>
</dbReference>
<gene>
    <name evidence="2" type="primary">Necator_chrX.g21433</name>
    <name evidence="2" type="ORF">RB195_021272</name>
</gene>
<dbReference type="InterPro" id="IPR043504">
    <property type="entry name" value="Peptidase_S1_PA_chymotrypsin"/>
</dbReference>
<feature type="domain" description="Peptidase S1" evidence="1">
    <location>
        <begin position="63"/>
        <end position="322"/>
    </location>
</feature>
<keyword evidence="3" id="KW-1185">Reference proteome</keyword>
<dbReference type="PANTHER" id="PTHR24260:SF136">
    <property type="entry name" value="GH08193P-RELATED"/>
    <property type="match status" value="1"/>
</dbReference>
<sequence>MFVSGPGNLVHDEALNTEMLWLLGFPAVLTLKITTEENENLWKKCGARFIGEPSFNDDEPKFLAMGAPVAVNEFPFVAALSIKKPYPFTIFGNFASRYQNFSCTGVQISPRHIMTAAHCVFNYDGYQLGEMCKKTDPKRIPMKVLNGDLFTVYVGSTCPPSGSCSPRGTKYKARSVIPHPDFDICKPLNDVAILELDSTILSTDGVPICMPGSNVSLVNTLDSAGFGIDPSFYSNPTAPGLQVVQLTKRHEVNGIIETADKSQSLCRGDSGGPLFQTDEQGRETLVGIASTVEPYCLQFASVRRNNFTDVRPKIDWICHHTGVCPLNANRSIGNHKGTINL</sequence>
<dbReference type="PANTHER" id="PTHR24260">
    <property type="match status" value="1"/>
</dbReference>
<proteinExistence type="predicted"/>
<dbReference type="InterPro" id="IPR009003">
    <property type="entry name" value="Peptidase_S1_PA"/>
</dbReference>
<evidence type="ECO:0000259" key="1">
    <source>
        <dbReference type="PROSITE" id="PS50240"/>
    </source>
</evidence>
<dbReference type="Pfam" id="PF00089">
    <property type="entry name" value="Trypsin"/>
    <property type="match status" value="1"/>
</dbReference>
<comment type="caution">
    <text evidence="2">The sequence shown here is derived from an EMBL/GenBank/DDBJ whole genome shotgun (WGS) entry which is preliminary data.</text>
</comment>
<dbReference type="SUPFAM" id="SSF50494">
    <property type="entry name" value="Trypsin-like serine proteases"/>
    <property type="match status" value="1"/>
</dbReference>
<organism evidence="2 3">
    <name type="scientific">Necator americanus</name>
    <name type="common">Human hookworm</name>
    <dbReference type="NCBI Taxonomy" id="51031"/>
    <lineage>
        <taxon>Eukaryota</taxon>
        <taxon>Metazoa</taxon>
        <taxon>Ecdysozoa</taxon>
        <taxon>Nematoda</taxon>
        <taxon>Chromadorea</taxon>
        <taxon>Rhabditida</taxon>
        <taxon>Rhabditina</taxon>
        <taxon>Rhabditomorpha</taxon>
        <taxon>Strongyloidea</taxon>
        <taxon>Ancylostomatidae</taxon>
        <taxon>Bunostominae</taxon>
        <taxon>Necator</taxon>
    </lineage>
</organism>
<dbReference type="InterPro" id="IPR001254">
    <property type="entry name" value="Trypsin_dom"/>
</dbReference>
<protein>
    <recommendedName>
        <fullName evidence="1">Peptidase S1 domain-containing protein</fullName>
    </recommendedName>
</protein>
<dbReference type="InterPro" id="IPR018114">
    <property type="entry name" value="TRYPSIN_HIS"/>
</dbReference>
<dbReference type="Proteomes" id="UP001303046">
    <property type="component" value="Unassembled WGS sequence"/>
</dbReference>